<reference evidence="1" key="1">
    <citation type="submission" date="2018-02" db="EMBL/GenBank/DDBJ databases">
        <title>Rhizophora mucronata_Transcriptome.</title>
        <authorList>
            <person name="Meera S.P."/>
            <person name="Sreeshan A."/>
            <person name="Augustine A."/>
        </authorList>
    </citation>
    <scope>NUCLEOTIDE SEQUENCE</scope>
    <source>
        <tissue evidence="1">Leaf</tissue>
    </source>
</reference>
<dbReference type="AlphaFoldDB" id="A0A2P2ISA4"/>
<protein>
    <submittedName>
        <fullName evidence="1">Uncharacterized protein</fullName>
    </submittedName>
</protein>
<proteinExistence type="predicted"/>
<name>A0A2P2ISA4_RHIMU</name>
<sequence>MQEIRTPDSQYSRTRKFVVPIPCLVNDVLLVSHPQRRRFAPQVALSRFPLPFSYCSQIFFLSSSSAATETSA</sequence>
<accession>A0A2P2ISA4</accession>
<organism evidence="1">
    <name type="scientific">Rhizophora mucronata</name>
    <name type="common">Asiatic mangrove</name>
    <dbReference type="NCBI Taxonomy" id="61149"/>
    <lineage>
        <taxon>Eukaryota</taxon>
        <taxon>Viridiplantae</taxon>
        <taxon>Streptophyta</taxon>
        <taxon>Embryophyta</taxon>
        <taxon>Tracheophyta</taxon>
        <taxon>Spermatophyta</taxon>
        <taxon>Magnoliopsida</taxon>
        <taxon>eudicotyledons</taxon>
        <taxon>Gunneridae</taxon>
        <taxon>Pentapetalae</taxon>
        <taxon>rosids</taxon>
        <taxon>fabids</taxon>
        <taxon>Malpighiales</taxon>
        <taxon>Rhizophoraceae</taxon>
        <taxon>Rhizophora</taxon>
    </lineage>
</organism>
<dbReference type="EMBL" id="GGEC01003594">
    <property type="protein sequence ID" value="MBW84077.1"/>
    <property type="molecule type" value="Transcribed_RNA"/>
</dbReference>
<evidence type="ECO:0000313" key="1">
    <source>
        <dbReference type="EMBL" id="MBW84077.1"/>
    </source>
</evidence>